<dbReference type="GO" id="GO:0031514">
    <property type="term" value="C:motile cilium"/>
    <property type="evidence" value="ECO:0007669"/>
    <property type="project" value="UniProtKB-SubCell"/>
</dbReference>
<dbReference type="InterPro" id="IPR056344">
    <property type="entry name" value="Ig_CFAP65-like_9th"/>
</dbReference>
<keyword evidence="3" id="KW-1185">Reference proteome</keyword>
<protein>
    <recommendedName>
        <fullName evidence="1">MSP domain-containing protein</fullName>
    </recommendedName>
</protein>
<dbReference type="SUPFAM" id="SSF49354">
    <property type="entry name" value="PapD-like"/>
    <property type="match status" value="1"/>
</dbReference>
<dbReference type="InterPro" id="IPR056305">
    <property type="entry name" value="Ig_CFAP65_10th"/>
</dbReference>
<dbReference type="PROSITE" id="PS50202">
    <property type="entry name" value="MSP"/>
    <property type="match status" value="1"/>
</dbReference>
<reference evidence="2" key="1">
    <citation type="submission" date="2021-09" db="EMBL/GenBank/DDBJ databases">
        <authorList>
            <consortium name="AG Swart"/>
            <person name="Singh M."/>
            <person name="Singh A."/>
            <person name="Seah K."/>
            <person name="Emmerich C."/>
        </authorList>
    </citation>
    <scope>NUCLEOTIDE SEQUENCE</scope>
    <source>
        <strain evidence="2">ATCC30299</strain>
    </source>
</reference>
<sequence length="1494" mass="168460">MEVFPNITASIPEALDFGFCPINEVTSKTVTIHNPFHKTPTQISIVNNSPFIISPLSGTIQGRGKLDIAVSYTPTDANVLVASVIFQVQNEEDKLMKISAIGKFSYITLNKNVFHFGELLIGQNDTKNLIVKNQSVVPTTFVIEEDTEVQASFGVQSPDNSFAFDLMTGIVPAGQSFLIKIKYSPTVVYMLSAKNFIIRTMGGNSQRFTCIGSGIGLQVSLSSRICNFGEVRSGNSTSRIVTLENQSALPCSFTFYVDKRNIFSFKTIEGNIAAKSTARIVVYFTPKETVSYYCRAFCLIKNHMVLYLDLVGTCYDILQRPIPLSQKDIEVFRTHVLMGTINRLIESAPSLMGSSEEVYAVSAEIPMDEPNQIALHKEMMQNLSEKMISISEEFIDFGFCLKDRTSEGRSITVKNKLPFFVYVMWLIPGETQNPLESPQAFSVSPTSASISPNSLANFQAFFRPYEPGNYFFQGITCQVWIKRPKQPQIDELGRMSTSQTMGSIGAGSNIHLSRFGVMAIPPLNITLPMVGHSFPSNIQPFIPDIKVSPRKHIKFPPCSPGDSMYQSFEIINNADTPCYFRLLSENTGVFKVFPQVGFIQAKKFTLLTIEYHPNSPQNYSSAIKFVLNHSSSQVISIKVSGVCCDPTIFIDNEAKIFYPPLYTGVSSKQKIGVLNSSHIPIDYNIEIPDKYRDELTVEPVTGTMYPHEKIFVEFTFNALKQQEYRFNVPIRIKRVIDLAQDANYIGYFNPGSGEHMHNLRQDPLEKLYHITIHGSGGTGMVDMNPKNIDFDTVSVGFSSVRTFTLSNISNCAIFAKLVIIPKDRSLLQDEDSKQVINSSFVFDFKEGVLAANSNQKVNLRFVPNCRSQSEYYIQCFAKQSFPNHDIRETPLNEDSKIELTAHGDFPVITLIDLRAKNISPSHLWRRFNLTNTINAILSPLTALEIKYNNAEISQTLAQEKLNHFEWDFGKLNFVRSAEARKLRLTMQNIGGVTASFRFVFPDDNKLETEPWVDTGETPPEVAFEDHILENKIFEVNPRGGELQCNQKFDVELSYNPVEIGKHSLNVIFQIIHGKPIVLTLKGETLPPKRGYLTLRAPEFEFEPLPIGLGVGVTQPIKIQNIGDNKITYEVDNSALEDFISENYKFPIFEIQNKEGTIDPGEVTYLFCMFKPLESKEYSVTLPINVKERQNVIQTLYLRLKGKGYHPKRENPPPSPTIFDQLPICRSSFLPDSSNVGFSVESIDFGKAKFGEQIHRMVVIYNKSQTLELKYNFKATELICGDELVLDPISGNLGPNSQVPVKLTLNPNRIPTIYEGELECVIEWENSLKLSGRVGSRKSMDNKELSSGSSSFESIFLRIKKSTVFESPYAINVDSTDLELVKTIFKQTIQNIVSEPDTYNLLEELYHEPSPLMEQLDNSEPPSLYNLYSLEDVFEEEEDELEPDYVLERLYLKDEFTDLSRFILESTVFNAISEAIYQEADLMNSGKNYINMKPT</sequence>
<dbReference type="InterPro" id="IPR000535">
    <property type="entry name" value="MSP_dom"/>
</dbReference>
<dbReference type="Pfam" id="PF24507">
    <property type="entry name" value="Ig_CFAP65_4th"/>
    <property type="match status" value="1"/>
</dbReference>
<dbReference type="GO" id="GO:0005737">
    <property type="term" value="C:cytoplasm"/>
    <property type="evidence" value="ECO:0007669"/>
    <property type="project" value="UniProtKB-SubCell"/>
</dbReference>
<dbReference type="InterPro" id="IPR008962">
    <property type="entry name" value="PapD-like_sf"/>
</dbReference>
<dbReference type="Pfam" id="PF24291">
    <property type="entry name" value="Ig_CFAP65"/>
    <property type="match status" value="1"/>
</dbReference>
<dbReference type="InterPro" id="IPR058536">
    <property type="entry name" value="Ig_CFAP65_4th"/>
</dbReference>
<dbReference type="EMBL" id="CAJZBQ010000004">
    <property type="protein sequence ID" value="CAG9311202.1"/>
    <property type="molecule type" value="Genomic_DNA"/>
</dbReference>
<feature type="domain" description="MSP" evidence="1">
    <location>
        <begin position="544"/>
        <end position="676"/>
    </location>
</feature>
<evidence type="ECO:0000313" key="2">
    <source>
        <dbReference type="EMBL" id="CAG9311202.1"/>
    </source>
</evidence>
<proteinExistence type="predicted"/>
<comment type="caution">
    <text evidence="2">The sequence shown here is derived from an EMBL/GenBank/DDBJ whole genome shotgun (WGS) entry which is preliminary data.</text>
</comment>
<dbReference type="Proteomes" id="UP001162131">
    <property type="component" value="Unassembled WGS sequence"/>
</dbReference>
<gene>
    <name evidence="2" type="ORF">BSTOLATCC_MIC3494</name>
</gene>
<dbReference type="Gene3D" id="2.60.40.10">
    <property type="entry name" value="Immunoglobulins"/>
    <property type="match status" value="10"/>
</dbReference>
<evidence type="ECO:0000313" key="3">
    <source>
        <dbReference type="Proteomes" id="UP001162131"/>
    </source>
</evidence>
<organism evidence="2 3">
    <name type="scientific">Blepharisma stoltei</name>
    <dbReference type="NCBI Taxonomy" id="1481888"/>
    <lineage>
        <taxon>Eukaryota</taxon>
        <taxon>Sar</taxon>
        <taxon>Alveolata</taxon>
        <taxon>Ciliophora</taxon>
        <taxon>Postciliodesmatophora</taxon>
        <taxon>Heterotrichea</taxon>
        <taxon>Heterotrichida</taxon>
        <taxon>Blepharismidae</taxon>
        <taxon>Blepharisma</taxon>
    </lineage>
</organism>
<dbReference type="Pfam" id="PF24816">
    <property type="entry name" value="Ig_CFAP65__9th"/>
    <property type="match status" value="1"/>
</dbReference>
<evidence type="ECO:0000259" key="1">
    <source>
        <dbReference type="PROSITE" id="PS50202"/>
    </source>
</evidence>
<dbReference type="PANTHER" id="PTHR46127">
    <property type="entry name" value="CILIA- AND FLAGELLA-ASSOCIATED PROTEIN 65"/>
    <property type="match status" value="1"/>
</dbReference>
<accession>A0AAU9ICL3</accession>
<dbReference type="InterPro" id="IPR052614">
    <property type="entry name" value="CFAP65"/>
</dbReference>
<dbReference type="InterPro" id="IPR013783">
    <property type="entry name" value="Ig-like_fold"/>
</dbReference>
<name>A0AAU9ICL3_9CILI</name>
<dbReference type="PANTHER" id="PTHR46127:SF1">
    <property type="entry name" value="CILIA- AND FLAGELLA-ASSOCIATED PROTEIN 65"/>
    <property type="match status" value="1"/>
</dbReference>